<dbReference type="EMBL" id="VCGU01000010">
    <property type="protein sequence ID" value="TRY69547.1"/>
    <property type="molecule type" value="Genomic_DNA"/>
</dbReference>
<evidence type="ECO:0000256" key="1">
    <source>
        <dbReference type="ARBA" id="ARBA00004613"/>
    </source>
</evidence>
<keyword evidence="5" id="KW-1015">Disulfide bond</keyword>
<keyword evidence="3" id="KW-0732">Signal</keyword>
<name>A0A553NVU3_TIGCA</name>
<dbReference type="InterPro" id="IPR018378">
    <property type="entry name" value="C-type_lectin_CS"/>
</dbReference>
<evidence type="ECO:0000256" key="3">
    <source>
        <dbReference type="ARBA" id="ARBA00022729"/>
    </source>
</evidence>
<dbReference type="InterPro" id="IPR016187">
    <property type="entry name" value="CTDL_fold"/>
</dbReference>
<dbReference type="PROSITE" id="PS00615">
    <property type="entry name" value="C_TYPE_LECTIN_1"/>
    <property type="match status" value="1"/>
</dbReference>
<dbReference type="AlphaFoldDB" id="A0A553NVU3"/>
<keyword evidence="9" id="KW-1185">Reference proteome</keyword>
<comment type="subcellular location">
    <subcellularLocation>
        <location evidence="1">Secreted</location>
    </subcellularLocation>
</comment>
<dbReference type="Pfam" id="PF00059">
    <property type="entry name" value="Lectin_C"/>
    <property type="match status" value="1"/>
</dbReference>
<dbReference type="GO" id="GO:0030246">
    <property type="term" value="F:carbohydrate binding"/>
    <property type="evidence" value="ECO:0007669"/>
    <property type="project" value="UniProtKB-KW"/>
</dbReference>
<protein>
    <recommendedName>
        <fullName evidence="7">C-type lectin domain-containing protein</fullName>
    </recommendedName>
</protein>
<organism evidence="8 9">
    <name type="scientific">Tigriopus californicus</name>
    <name type="common">Marine copepod</name>
    <dbReference type="NCBI Taxonomy" id="6832"/>
    <lineage>
        <taxon>Eukaryota</taxon>
        <taxon>Metazoa</taxon>
        <taxon>Ecdysozoa</taxon>
        <taxon>Arthropoda</taxon>
        <taxon>Crustacea</taxon>
        <taxon>Multicrustacea</taxon>
        <taxon>Hexanauplia</taxon>
        <taxon>Copepoda</taxon>
        <taxon>Harpacticoida</taxon>
        <taxon>Harpacticidae</taxon>
        <taxon>Tigriopus</taxon>
    </lineage>
</organism>
<dbReference type="InterPro" id="IPR051663">
    <property type="entry name" value="CLec_Tetranectin-domain"/>
</dbReference>
<keyword evidence="2" id="KW-0964">Secreted</keyword>
<evidence type="ECO:0000256" key="2">
    <source>
        <dbReference type="ARBA" id="ARBA00022525"/>
    </source>
</evidence>
<dbReference type="SUPFAM" id="SSF56436">
    <property type="entry name" value="C-type lectin-like"/>
    <property type="match status" value="1"/>
</dbReference>
<evidence type="ECO:0000256" key="4">
    <source>
        <dbReference type="ARBA" id="ARBA00022734"/>
    </source>
</evidence>
<feature type="domain" description="C-type lectin" evidence="7">
    <location>
        <begin position="11"/>
        <end position="143"/>
    </location>
</feature>
<keyword evidence="4" id="KW-0430">Lectin</keyword>
<dbReference type="GO" id="GO:0005615">
    <property type="term" value="C:extracellular space"/>
    <property type="evidence" value="ECO:0007669"/>
    <property type="project" value="TreeGrafter"/>
</dbReference>
<evidence type="ECO:0000313" key="8">
    <source>
        <dbReference type="EMBL" id="TRY69547.1"/>
    </source>
</evidence>
<sequence>VHETYHDMADDHGYTLVMFPERRTFSSAKLLCNVLNGRIAVPKNQGENIELHRVSIGNFSICNRRHLEYIWLGITDGALEGTWQMESQGQEKLTTSVDPEWNIPWEQSPKEPNGGPKENCGAMKRGLTWLDIQCSYRLCAVCNFSSTVHGGQFVPSIPGRADLGEIRDKTDHLGEAQSDIKWEVDLPNQWSGAGPGNSEADNDPVTPPAPSSPPRLMLRGLCEESSFDTHYTLEN</sequence>
<evidence type="ECO:0000313" key="9">
    <source>
        <dbReference type="Proteomes" id="UP000318571"/>
    </source>
</evidence>
<evidence type="ECO:0000256" key="6">
    <source>
        <dbReference type="SAM" id="MobiDB-lite"/>
    </source>
</evidence>
<reference evidence="8 9" key="1">
    <citation type="journal article" date="2018" name="Nat. Ecol. Evol.">
        <title>Genomic signatures of mitonuclear coevolution across populations of Tigriopus californicus.</title>
        <authorList>
            <person name="Barreto F.S."/>
            <person name="Watson E.T."/>
            <person name="Lima T.G."/>
            <person name="Willett C.S."/>
            <person name="Edmands S."/>
            <person name="Li W."/>
            <person name="Burton R.S."/>
        </authorList>
    </citation>
    <scope>NUCLEOTIDE SEQUENCE [LARGE SCALE GENOMIC DNA]</scope>
    <source>
        <strain evidence="8 9">San Diego</strain>
    </source>
</reference>
<feature type="region of interest" description="Disordered" evidence="6">
    <location>
        <begin position="187"/>
        <end position="215"/>
    </location>
</feature>
<dbReference type="Proteomes" id="UP000318571">
    <property type="component" value="Chromosome 1"/>
</dbReference>
<evidence type="ECO:0000259" key="7">
    <source>
        <dbReference type="PROSITE" id="PS50041"/>
    </source>
</evidence>
<evidence type="ECO:0000256" key="5">
    <source>
        <dbReference type="ARBA" id="ARBA00023157"/>
    </source>
</evidence>
<accession>A0A553NVU3</accession>
<feature type="non-terminal residue" evidence="8">
    <location>
        <position position="1"/>
    </location>
</feature>
<dbReference type="GO" id="GO:0008083">
    <property type="term" value="F:growth factor activity"/>
    <property type="evidence" value="ECO:0007669"/>
    <property type="project" value="TreeGrafter"/>
</dbReference>
<comment type="caution">
    <text evidence="8">The sequence shown here is derived from an EMBL/GenBank/DDBJ whole genome shotgun (WGS) entry which is preliminary data.</text>
</comment>
<dbReference type="PROSITE" id="PS50041">
    <property type="entry name" value="C_TYPE_LECTIN_2"/>
    <property type="match status" value="1"/>
</dbReference>
<proteinExistence type="predicted"/>
<gene>
    <name evidence="8" type="ORF">TCAL_15156</name>
</gene>
<dbReference type="PANTHER" id="PTHR22799:SF1">
    <property type="entry name" value="C-TYPE LECTIN DOMAIN FAMILY 11 MEMBER A"/>
    <property type="match status" value="1"/>
</dbReference>
<dbReference type="PANTHER" id="PTHR22799">
    <property type="entry name" value="TETRANECTIN-RELATED"/>
    <property type="match status" value="1"/>
</dbReference>
<dbReference type="InterPro" id="IPR016186">
    <property type="entry name" value="C-type_lectin-like/link_sf"/>
</dbReference>
<dbReference type="Gene3D" id="3.10.100.10">
    <property type="entry name" value="Mannose-Binding Protein A, subunit A"/>
    <property type="match status" value="1"/>
</dbReference>
<dbReference type="STRING" id="6832.A0A553NVU3"/>
<dbReference type="InterPro" id="IPR001304">
    <property type="entry name" value="C-type_lectin-like"/>
</dbReference>